<dbReference type="Proteomes" id="UP001210678">
    <property type="component" value="Unassembled WGS sequence"/>
</dbReference>
<dbReference type="InterPro" id="IPR001638">
    <property type="entry name" value="Solute-binding_3/MltF_N"/>
</dbReference>
<evidence type="ECO:0000313" key="2">
    <source>
        <dbReference type="EMBL" id="MDB1123895.1"/>
    </source>
</evidence>
<comment type="caution">
    <text evidence="2">The sequence shown here is derived from an EMBL/GenBank/DDBJ whole genome shotgun (WGS) entry which is preliminary data.</text>
</comment>
<sequence length="251" mass="28895">MLFLSCSRFAQCESLRIFTENYPPYNYVENRELKGVSADIVREALDRAHIDYTIETTPWARAIEFVNNTPNAFIFSIQRVPRRENQFVWVAPLVSSSLSAFIKSNQTEIIIRNIKDFENYIVGTTLSSAVEELYIENGVSLKNMARIGGEEAYIRNFKKLKFDRIDIWPTDDNVAYYTANKFGSDNKENELVKVFSFNEGRRIPYYLATNSLTNSGTVNKVAAAIKSFKETDEYRLLLKSWSDSLNIVRSP</sequence>
<feature type="domain" description="Solute-binding protein family 3/N-terminal" evidence="1">
    <location>
        <begin position="19"/>
        <end position="242"/>
    </location>
</feature>
<dbReference type="SUPFAM" id="SSF53850">
    <property type="entry name" value="Periplasmic binding protein-like II"/>
    <property type="match status" value="1"/>
</dbReference>
<keyword evidence="3" id="KW-1185">Reference proteome</keyword>
<gene>
    <name evidence="2" type="ORF">PGX00_09615</name>
</gene>
<reference evidence="2 3" key="1">
    <citation type="submission" date="2023-01" db="EMBL/GenBank/DDBJ databases">
        <title>Vibrio sp. KJ40-1 sp.nov, isolated from marine algae.</title>
        <authorList>
            <person name="Butt M."/>
            <person name="Kim J.M.J."/>
            <person name="Jeon C.O.C."/>
        </authorList>
    </citation>
    <scope>NUCLEOTIDE SEQUENCE [LARGE SCALE GENOMIC DNA]</scope>
    <source>
        <strain evidence="2 3">KJ40-1</strain>
    </source>
</reference>
<proteinExistence type="predicted"/>
<evidence type="ECO:0000313" key="3">
    <source>
        <dbReference type="Proteomes" id="UP001210678"/>
    </source>
</evidence>
<protein>
    <submittedName>
        <fullName evidence="2">Transporter substrate-binding domain-containing protein</fullName>
    </submittedName>
</protein>
<name>A0ABT4YQX9_9VIBR</name>
<evidence type="ECO:0000259" key="1">
    <source>
        <dbReference type="Pfam" id="PF00497"/>
    </source>
</evidence>
<dbReference type="Pfam" id="PF00497">
    <property type="entry name" value="SBP_bac_3"/>
    <property type="match status" value="1"/>
</dbReference>
<dbReference type="EMBL" id="JAQLOI010000001">
    <property type="protein sequence ID" value="MDB1123895.1"/>
    <property type="molecule type" value="Genomic_DNA"/>
</dbReference>
<dbReference type="PANTHER" id="PTHR38834:SF3">
    <property type="entry name" value="SOLUTE-BINDING PROTEIN FAMILY 3_N-TERMINAL DOMAIN-CONTAINING PROTEIN"/>
    <property type="match status" value="1"/>
</dbReference>
<dbReference type="PANTHER" id="PTHR38834">
    <property type="entry name" value="PERIPLASMIC SUBSTRATE BINDING PROTEIN FAMILY 3"/>
    <property type="match status" value="1"/>
</dbReference>
<dbReference type="Gene3D" id="3.40.190.10">
    <property type="entry name" value="Periplasmic binding protein-like II"/>
    <property type="match status" value="2"/>
</dbReference>
<accession>A0ABT4YQX9</accession>
<dbReference type="RefSeq" id="WP_272135639.1">
    <property type="nucleotide sequence ID" value="NZ_JAQLOI010000001.1"/>
</dbReference>
<organism evidence="2 3">
    <name type="scientific">Vibrio algarum</name>
    <dbReference type="NCBI Taxonomy" id="3020714"/>
    <lineage>
        <taxon>Bacteria</taxon>
        <taxon>Pseudomonadati</taxon>
        <taxon>Pseudomonadota</taxon>
        <taxon>Gammaproteobacteria</taxon>
        <taxon>Vibrionales</taxon>
        <taxon>Vibrionaceae</taxon>
        <taxon>Vibrio</taxon>
    </lineage>
</organism>